<gene>
    <name evidence="2" type="ORF">KUF71_004817</name>
    <name evidence="3" type="ORF">KUF71_011274</name>
</gene>
<keyword evidence="4" id="KW-1185">Reference proteome</keyword>
<dbReference type="SUPFAM" id="SSF52266">
    <property type="entry name" value="SGNH hydrolase"/>
    <property type="match status" value="1"/>
</dbReference>
<dbReference type="PANTHER" id="PTHR12521">
    <property type="entry name" value="PROTEIN C6ORF130"/>
    <property type="match status" value="1"/>
</dbReference>
<dbReference type="Proteomes" id="UP001219518">
    <property type="component" value="Unassembled WGS sequence"/>
</dbReference>
<protein>
    <submittedName>
        <fullName evidence="3">ADP-ribose glycohydrolase OARD1</fullName>
    </submittedName>
</protein>
<dbReference type="CDD" id="cd02901">
    <property type="entry name" value="Macro_Poa1p-like"/>
    <property type="match status" value="1"/>
</dbReference>
<dbReference type="InterPro" id="IPR043472">
    <property type="entry name" value="Macro_dom-like"/>
</dbReference>
<name>A0AAE1LJK2_9NEOP</name>
<dbReference type="PANTHER" id="PTHR12521:SF0">
    <property type="entry name" value="ADP-RIBOSE GLYCOHYDROLASE OARD1"/>
    <property type="match status" value="1"/>
</dbReference>
<proteinExistence type="predicted"/>
<accession>A0AAE1LJK2</accession>
<dbReference type="InterPro" id="IPR033447">
    <property type="entry name" value="OSK"/>
</dbReference>
<dbReference type="GO" id="GO:0140291">
    <property type="term" value="P:peptidyl-glutamate ADP-deribosylation"/>
    <property type="evidence" value="ECO:0007669"/>
    <property type="project" value="TreeGrafter"/>
</dbReference>
<dbReference type="Pfam" id="PF17182">
    <property type="entry name" value="OSK"/>
    <property type="match status" value="1"/>
</dbReference>
<reference evidence="3" key="1">
    <citation type="submission" date="2021-07" db="EMBL/GenBank/DDBJ databases">
        <authorList>
            <person name="Catto M.A."/>
            <person name="Jacobson A."/>
            <person name="Kennedy G."/>
            <person name="Labadie P."/>
            <person name="Hunt B.G."/>
            <person name="Srinivasan R."/>
        </authorList>
    </citation>
    <scope>NUCLEOTIDE SEQUENCE</scope>
    <source>
        <strain evidence="3">PL_HMW_Pooled</strain>
        <tissue evidence="3">Head</tissue>
    </source>
</reference>
<dbReference type="PROSITE" id="PS51154">
    <property type="entry name" value="MACRO"/>
    <property type="match status" value="1"/>
</dbReference>
<dbReference type="InterPro" id="IPR002589">
    <property type="entry name" value="Macro_dom"/>
</dbReference>
<dbReference type="EMBL" id="JAHWGI010000340">
    <property type="protein sequence ID" value="KAK3913836.1"/>
    <property type="molecule type" value="Genomic_DNA"/>
</dbReference>
<dbReference type="EMBL" id="JAHWGI010001065">
    <property type="protein sequence ID" value="KAK3922098.1"/>
    <property type="molecule type" value="Genomic_DNA"/>
</dbReference>
<evidence type="ECO:0000313" key="3">
    <source>
        <dbReference type="EMBL" id="KAK3922098.1"/>
    </source>
</evidence>
<reference evidence="3" key="2">
    <citation type="journal article" date="2023" name="BMC Genomics">
        <title>Pest status, molecular evolution, and epigenetic factors derived from the genome assembly of Frankliniella fusca, a thysanopteran phytovirus vector.</title>
        <authorList>
            <person name="Catto M.A."/>
            <person name="Labadie P.E."/>
            <person name="Jacobson A.L."/>
            <person name="Kennedy G.G."/>
            <person name="Srinivasan R."/>
            <person name="Hunt B.G."/>
        </authorList>
    </citation>
    <scope>NUCLEOTIDE SEQUENCE</scope>
    <source>
        <strain evidence="3">PL_HMW_Pooled</strain>
    </source>
</reference>
<dbReference type="Gene3D" id="3.40.220.10">
    <property type="entry name" value="Leucine Aminopeptidase, subunit E, domain 1"/>
    <property type="match status" value="1"/>
</dbReference>
<evidence type="ECO:0000259" key="1">
    <source>
        <dbReference type="PROSITE" id="PS51154"/>
    </source>
</evidence>
<dbReference type="AlphaFoldDB" id="A0AAE1LJK2"/>
<dbReference type="InterPro" id="IPR036514">
    <property type="entry name" value="SGNH_hydro_sf"/>
</dbReference>
<sequence>MAPVVEMYGDLFAMPTSLAHAVSEEFHQGAGIAVGFKEYFGRVDELLAQGRRVGEVAYLKHKETYIFYLITKKNYWERVVLLSSVLSCLFHLRELSLSLGVTELSMPKIGCGLDLLKFEDVLPRILSAFHDCPVKVNVVSPPPQVRGMAVAGDSQGLRFLLARGKLPRCISRTPYPRTAGLCGSGWTITRLIQLLNDMPNNSLHDVLVLIGTNNVLEMCAAEPSRARQLLRKCRGLCNALRTTLSMKVKACCRAVVTTVPPLPKILCPTDGDSGRAHYFWSNFNKALLSLTENRFHVVDLGKHFTTDGVIREDLFERFMGRNNREDRIHINLKGMRVLEKVILAVPPFTP</sequence>
<organism evidence="3 4">
    <name type="scientific">Frankliniella fusca</name>
    <dbReference type="NCBI Taxonomy" id="407009"/>
    <lineage>
        <taxon>Eukaryota</taxon>
        <taxon>Metazoa</taxon>
        <taxon>Ecdysozoa</taxon>
        <taxon>Arthropoda</taxon>
        <taxon>Hexapoda</taxon>
        <taxon>Insecta</taxon>
        <taxon>Pterygota</taxon>
        <taxon>Neoptera</taxon>
        <taxon>Paraneoptera</taxon>
        <taxon>Thysanoptera</taxon>
        <taxon>Terebrantia</taxon>
        <taxon>Thripoidea</taxon>
        <taxon>Thripidae</taxon>
        <taxon>Frankliniella</taxon>
    </lineage>
</organism>
<feature type="domain" description="Macro" evidence="1">
    <location>
        <begin position="1"/>
        <end position="143"/>
    </location>
</feature>
<comment type="caution">
    <text evidence="3">The sequence shown here is derived from an EMBL/GenBank/DDBJ whole genome shotgun (WGS) entry which is preliminary data.</text>
</comment>
<evidence type="ECO:0000313" key="2">
    <source>
        <dbReference type="EMBL" id="KAK3913836.1"/>
    </source>
</evidence>
<dbReference type="SUPFAM" id="SSF52949">
    <property type="entry name" value="Macro domain-like"/>
    <property type="match status" value="1"/>
</dbReference>
<dbReference type="InterPro" id="IPR050892">
    <property type="entry name" value="ADP-ribose_metab_enzymes"/>
</dbReference>
<evidence type="ECO:0000313" key="4">
    <source>
        <dbReference type="Proteomes" id="UP001219518"/>
    </source>
</evidence>
<dbReference type="Gene3D" id="3.40.50.1110">
    <property type="entry name" value="SGNH hydrolase"/>
    <property type="match status" value="1"/>
</dbReference>